<dbReference type="RefSeq" id="WP_167685661.1">
    <property type="nucleotide sequence ID" value="NZ_QHLQ01000026.1"/>
</dbReference>
<sequence>MPTDIPSKKYPVVLRFEGLWPHQLAGYEMHRKRTGGDLGHVDQDCFHPNKRLIGEEDWARKAQAEVAQMRAENFADELDGLTRRKRKSDIRRRMVEGPKEPWRNSKHGPMREIILTAHKGWFEDDIDGFLGLTSREEQFEEHAVSWLKETFGDDVVHARADRDEKTYHVHAVILPRAVSGKGSATRRMLQPSKHEVIKDYEVAQDSVGKWFAGLDLTRGENHAAKIREARAKGETPPPKKRHSRTQEWRAEQELKIKADRETLDQQEQKVASREEDADAILAVADGLSSGLIKLDEVDGAVQFKQTEAGKHSPDSPGLADRIRKSQGGAERARRAFGRAWRLMTERADARALAEAKAKLVKEYEEIRAADTAIVNITAMLPHRLVRQIVKARKSLTKSILELKRSRGLKSDDPKSNSRNEDPAEK</sequence>
<dbReference type="Pfam" id="PF01076">
    <property type="entry name" value="Mob_Pre"/>
    <property type="match status" value="1"/>
</dbReference>
<dbReference type="CDD" id="cd17242">
    <property type="entry name" value="MobM_relaxase"/>
    <property type="match status" value="1"/>
</dbReference>
<protein>
    <submittedName>
        <fullName evidence="3">Pre (Mob) type recombination enzyme</fullName>
    </submittedName>
</protein>
<organism evidence="3 4">
    <name type="scientific">Parasedimentitalea denitrificans</name>
    <dbReference type="NCBI Taxonomy" id="2211118"/>
    <lineage>
        <taxon>Bacteria</taxon>
        <taxon>Pseudomonadati</taxon>
        <taxon>Pseudomonadota</taxon>
        <taxon>Alphaproteobacteria</taxon>
        <taxon>Rhodobacterales</taxon>
        <taxon>Paracoccaceae</taxon>
        <taxon>Parasedimentitalea</taxon>
    </lineage>
</organism>
<name>A0ABX0WBK2_9RHOB</name>
<dbReference type="Gene3D" id="3.30.930.30">
    <property type="match status" value="1"/>
</dbReference>
<accession>A0ABX0WBK2</accession>
<feature type="coiled-coil region" evidence="1">
    <location>
        <begin position="249"/>
        <end position="276"/>
    </location>
</feature>
<dbReference type="InterPro" id="IPR001668">
    <property type="entry name" value="Mob_Pre"/>
</dbReference>
<evidence type="ECO:0000256" key="2">
    <source>
        <dbReference type="SAM" id="MobiDB-lite"/>
    </source>
</evidence>
<feature type="region of interest" description="Disordered" evidence="2">
    <location>
        <begin position="402"/>
        <end position="425"/>
    </location>
</feature>
<gene>
    <name evidence="3" type="ORF">DL239_18980</name>
</gene>
<comment type="caution">
    <text evidence="3">The sequence shown here is derived from an EMBL/GenBank/DDBJ whole genome shotgun (WGS) entry which is preliminary data.</text>
</comment>
<evidence type="ECO:0000313" key="3">
    <source>
        <dbReference type="EMBL" id="NIZ63054.1"/>
    </source>
</evidence>
<evidence type="ECO:0000256" key="1">
    <source>
        <dbReference type="SAM" id="Coils"/>
    </source>
</evidence>
<dbReference type="Proteomes" id="UP001429564">
    <property type="component" value="Unassembled WGS sequence"/>
</dbReference>
<feature type="region of interest" description="Disordered" evidence="2">
    <location>
        <begin position="228"/>
        <end position="249"/>
    </location>
</feature>
<proteinExistence type="predicted"/>
<keyword evidence="1" id="KW-0175">Coiled coil</keyword>
<keyword evidence="4" id="KW-1185">Reference proteome</keyword>
<feature type="region of interest" description="Disordered" evidence="2">
    <location>
        <begin position="306"/>
        <end position="330"/>
    </location>
</feature>
<evidence type="ECO:0000313" key="4">
    <source>
        <dbReference type="Proteomes" id="UP001429564"/>
    </source>
</evidence>
<reference evidence="3 4" key="1">
    <citation type="submission" date="2018-05" db="EMBL/GenBank/DDBJ databases">
        <authorList>
            <person name="Zhang Y.-J."/>
        </authorList>
    </citation>
    <scope>NUCLEOTIDE SEQUENCE [LARGE SCALE GENOMIC DNA]</scope>
    <source>
        <strain evidence="3 4">CY04</strain>
    </source>
</reference>
<dbReference type="EMBL" id="QHLQ01000026">
    <property type="protein sequence ID" value="NIZ63054.1"/>
    <property type="molecule type" value="Genomic_DNA"/>
</dbReference>